<reference evidence="3 4" key="1">
    <citation type="journal article" date="2023" name="Life. Sci Alliance">
        <title>Evolutionary insights into 3D genome organization and epigenetic landscape of Vigna mungo.</title>
        <authorList>
            <person name="Junaid A."/>
            <person name="Singh B."/>
            <person name="Bhatia S."/>
        </authorList>
    </citation>
    <scope>NUCLEOTIDE SEQUENCE [LARGE SCALE GENOMIC DNA]</scope>
    <source>
        <strain evidence="3">Urdbean</strain>
    </source>
</reference>
<evidence type="ECO:0000313" key="3">
    <source>
        <dbReference type="EMBL" id="WVZ16868.1"/>
    </source>
</evidence>
<dbReference type="EMBL" id="CP144698">
    <property type="protein sequence ID" value="WVZ16868.1"/>
    <property type="molecule type" value="Genomic_DNA"/>
</dbReference>
<dbReference type="GO" id="GO:0016671">
    <property type="term" value="F:oxidoreductase activity, acting on a sulfur group of donors, disulfide as acceptor"/>
    <property type="evidence" value="ECO:0007669"/>
    <property type="project" value="InterPro"/>
</dbReference>
<evidence type="ECO:0000256" key="1">
    <source>
        <dbReference type="ARBA" id="ARBA00005679"/>
    </source>
</evidence>
<gene>
    <name evidence="3" type="ORF">V8G54_009850</name>
</gene>
<sequence length="235" mass="26126">MYDSEGASSSSGLLSLGDGANINPPFAHQKVNLSVYYNSLCQSCAQFIIKDLQNVFDRNLISIMNLRLVPWANAHINNTNSSISCQNGPDECELNSLESCALNLWHEVDIQYELINCFEFLAFKGTINTWKECLDQLGLPKELLLKCFNMGNGTQLGKTYINEIAHLSPSPSFVPWVVVNNQPVGKDYANFTHYVCKAYRGVAVPEGWQRIGSGTDSAYSRLRVGKVLAPPQRMP</sequence>
<accession>A0AAQ3NYU4</accession>
<dbReference type="AlphaFoldDB" id="A0AAQ3NYU4"/>
<evidence type="ECO:0000256" key="2">
    <source>
        <dbReference type="ARBA" id="ARBA00023180"/>
    </source>
</evidence>
<evidence type="ECO:0000313" key="4">
    <source>
        <dbReference type="Proteomes" id="UP001374535"/>
    </source>
</evidence>
<keyword evidence="4" id="KW-1185">Reference proteome</keyword>
<comment type="similarity">
    <text evidence="1">Belongs to the GILT family.</text>
</comment>
<keyword evidence="2" id="KW-0325">Glycoprotein</keyword>
<dbReference type="InterPro" id="IPR004911">
    <property type="entry name" value="Interferon-induced_GILT"/>
</dbReference>
<proteinExistence type="inferred from homology"/>
<dbReference type="Pfam" id="PF03227">
    <property type="entry name" value="GILT"/>
    <property type="match status" value="1"/>
</dbReference>
<evidence type="ECO:0008006" key="5">
    <source>
        <dbReference type="Google" id="ProtNLM"/>
    </source>
</evidence>
<protein>
    <recommendedName>
        <fullName evidence="5">Gamma-interferon-inducible lysosomal thiol reductase</fullName>
    </recommendedName>
</protein>
<dbReference type="PANTHER" id="PTHR13234:SF27">
    <property type="entry name" value="GAMMA INTERFERON INDUCIBLE LYSOSOMAL THIOL REDUCTASE"/>
    <property type="match status" value="1"/>
</dbReference>
<name>A0AAQ3NYU4_VIGMU</name>
<dbReference type="PANTHER" id="PTHR13234">
    <property type="entry name" value="GAMMA-INTERFERON INDUCIBLE LYSOSOMAL THIOL REDUCTASE GILT"/>
    <property type="match status" value="1"/>
</dbReference>
<organism evidence="3 4">
    <name type="scientific">Vigna mungo</name>
    <name type="common">Black gram</name>
    <name type="synonym">Phaseolus mungo</name>
    <dbReference type="NCBI Taxonomy" id="3915"/>
    <lineage>
        <taxon>Eukaryota</taxon>
        <taxon>Viridiplantae</taxon>
        <taxon>Streptophyta</taxon>
        <taxon>Embryophyta</taxon>
        <taxon>Tracheophyta</taxon>
        <taxon>Spermatophyta</taxon>
        <taxon>Magnoliopsida</taxon>
        <taxon>eudicotyledons</taxon>
        <taxon>Gunneridae</taxon>
        <taxon>Pentapetalae</taxon>
        <taxon>rosids</taxon>
        <taxon>fabids</taxon>
        <taxon>Fabales</taxon>
        <taxon>Fabaceae</taxon>
        <taxon>Papilionoideae</taxon>
        <taxon>50 kb inversion clade</taxon>
        <taxon>NPAAA clade</taxon>
        <taxon>indigoferoid/millettioid clade</taxon>
        <taxon>Phaseoleae</taxon>
        <taxon>Vigna</taxon>
    </lineage>
</organism>
<dbReference type="Proteomes" id="UP001374535">
    <property type="component" value="Chromosome 3"/>
</dbReference>